<dbReference type="PANTHER" id="PTHR42951">
    <property type="entry name" value="METALLO-BETA-LACTAMASE DOMAIN-CONTAINING"/>
    <property type="match status" value="1"/>
</dbReference>
<dbReference type="SUPFAM" id="SSF56281">
    <property type="entry name" value="Metallo-hydrolase/oxidoreductase"/>
    <property type="match status" value="1"/>
</dbReference>
<feature type="domain" description="Metallo-beta-lactamase" evidence="2">
    <location>
        <begin position="260"/>
        <end position="443"/>
    </location>
</feature>
<dbReference type="Pfam" id="PF00753">
    <property type="entry name" value="Lactamase_B"/>
    <property type="match status" value="1"/>
</dbReference>
<proteinExistence type="predicted"/>
<evidence type="ECO:0000313" key="3">
    <source>
        <dbReference type="EMBL" id="SFV57464.1"/>
    </source>
</evidence>
<dbReference type="PANTHER" id="PTHR42951:SF20">
    <property type="entry name" value="BETA LACTAMASE"/>
    <property type="match status" value="1"/>
</dbReference>
<protein>
    <submittedName>
        <fullName evidence="3">Beta lactamase</fullName>
    </submittedName>
</protein>
<dbReference type="SMART" id="SM00849">
    <property type="entry name" value="Lactamase_B"/>
    <property type="match status" value="1"/>
</dbReference>
<feature type="coiled-coil region" evidence="1">
    <location>
        <begin position="88"/>
        <end position="139"/>
    </location>
</feature>
<evidence type="ECO:0000256" key="1">
    <source>
        <dbReference type="SAM" id="Coils"/>
    </source>
</evidence>
<dbReference type="InterPro" id="IPR050855">
    <property type="entry name" value="NDM-1-like"/>
</dbReference>
<evidence type="ECO:0000259" key="2">
    <source>
        <dbReference type="SMART" id="SM00849"/>
    </source>
</evidence>
<keyword evidence="1" id="KW-0175">Coiled coil</keyword>
<sequence>MNKINLMSVVTASLLLVSPIQINANEGVTLYPKTVEPKKVIVAEVITVKQPDIKVEKKDVSTEKIVDVNKDTHIHIHIDGNSAITSESMKLVEEKMKLLLEKEKLEKAKEELILGAKAVMAEKLKLKQEKEAFSKLKREVIIVKPTVAVKPVEAVKPVKAVNPVVKVVKVVEPVKPIAPVKASKIDIKITNIGEDKSVGDIIKASLAVSNSDKKVEVKKDSSKKEVPFDYKLKPKQVAENVWCFFGALDKPTKENAGFMVNNCYIKTNDGYLVMDTGPSYQFAKQSYEAMQKIADLPVKFVVNSHNHDDHWLGNDFYKKKFNAMLIGPESINTNYKEGDKTRMYNILPDNAIKGTHIIKLDEIIKKAKILTFGGEEFQIIPMDIRAHTGDDVFIYMPKRKVLFAGDLVMNGRITSGRDGSVIGQLKALAMMKKLDWKVLVPGHGLITDATAMDEANLYFTLTKDRVLEAIEDGVDATEINEVVKLMEFKDKAMYDILNARNVGFAFEELEMLD</sequence>
<dbReference type="InterPro" id="IPR001279">
    <property type="entry name" value="Metallo-B-lactamas"/>
</dbReference>
<organism evidence="3">
    <name type="scientific">hydrothermal vent metagenome</name>
    <dbReference type="NCBI Taxonomy" id="652676"/>
    <lineage>
        <taxon>unclassified sequences</taxon>
        <taxon>metagenomes</taxon>
        <taxon>ecological metagenomes</taxon>
    </lineage>
</organism>
<dbReference type="AlphaFoldDB" id="A0A1W1BVF7"/>
<gene>
    <name evidence="3" type="ORF">MNB_SV-9-594</name>
</gene>
<name>A0A1W1BVF7_9ZZZZ</name>
<dbReference type="EMBL" id="FPHG01000032">
    <property type="protein sequence ID" value="SFV57464.1"/>
    <property type="molecule type" value="Genomic_DNA"/>
</dbReference>
<reference evidence="3" key="1">
    <citation type="submission" date="2016-10" db="EMBL/GenBank/DDBJ databases">
        <authorList>
            <person name="de Groot N.N."/>
        </authorList>
    </citation>
    <scope>NUCLEOTIDE SEQUENCE</scope>
</reference>
<accession>A0A1W1BVF7</accession>
<dbReference type="InterPro" id="IPR036866">
    <property type="entry name" value="RibonucZ/Hydroxyglut_hydro"/>
</dbReference>
<dbReference type="CDD" id="cd16282">
    <property type="entry name" value="metallo-hydrolase-like_MBL-fold"/>
    <property type="match status" value="1"/>
</dbReference>
<dbReference type="Gene3D" id="3.60.15.10">
    <property type="entry name" value="Ribonuclease Z/Hydroxyacylglutathione hydrolase-like"/>
    <property type="match status" value="1"/>
</dbReference>